<dbReference type="Proteomes" id="UP000245539">
    <property type="component" value="Unassembled WGS sequence"/>
</dbReference>
<feature type="domain" description="Co-chaperone DjlA N-terminal" evidence="1">
    <location>
        <begin position="27"/>
        <end position="125"/>
    </location>
</feature>
<evidence type="ECO:0000259" key="1">
    <source>
        <dbReference type="Pfam" id="PF05099"/>
    </source>
</evidence>
<name>A0A317CMZ4_9GAMM</name>
<gene>
    <name evidence="2" type="ORF">DKW60_07255</name>
</gene>
<dbReference type="Gene3D" id="1.10.3680.10">
    <property type="entry name" value="TerB-like"/>
    <property type="match status" value="1"/>
</dbReference>
<dbReference type="RefSeq" id="WP_109836995.1">
    <property type="nucleotide sequence ID" value="NZ_QGKM01000014.1"/>
</dbReference>
<dbReference type="OrthoDB" id="5624672at2"/>
<proteinExistence type="predicted"/>
<dbReference type="SUPFAM" id="SSF158682">
    <property type="entry name" value="TerB-like"/>
    <property type="match status" value="1"/>
</dbReference>
<reference evidence="2 3" key="1">
    <citation type="submission" date="2018-05" db="EMBL/GenBank/DDBJ databases">
        <title>Leucothrix arctica sp. nov., isolated from Arctic seawater.</title>
        <authorList>
            <person name="Choi A."/>
            <person name="Baek K."/>
        </authorList>
    </citation>
    <scope>NUCLEOTIDE SEQUENCE [LARGE SCALE GENOMIC DNA]</scope>
    <source>
        <strain evidence="2 3">JCM 18388</strain>
    </source>
</reference>
<evidence type="ECO:0000313" key="3">
    <source>
        <dbReference type="Proteomes" id="UP000245539"/>
    </source>
</evidence>
<organism evidence="2 3">
    <name type="scientific">Leucothrix pacifica</name>
    <dbReference type="NCBI Taxonomy" id="1247513"/>
    <lineage>
        <taxon>Bacteria</taxon>
        <taxon>Pseudomonadati</taxon>
        <taxon>Pseudomonadota</taxon>
        <taxon>Gammaproteobacteria</taxon>
        <taxon>Thiotrichales</taxon>
        <taxon>Thiotrichaceae</taxon>
        <taxon>Leucothrix</taxon>
    </lineage>
</organism>
<dbReference type="Pfam" id="PF05099">
    <property type="entry name" value="TerB"/>
    <property type="match status" value="1"/>
</dbReference>
<keyword evidence="3" id="KW-1185">Reference proteome</keyword>
<dbReference type="InterPro" id="IPR007791">
    <property type="entry name" value="DjlA_N"/>
</dbReference>
<dbReference type="AlphaFoldDB" id="A0A317CMZ4"/>
<dbReference type="EMBL" id="QGKM01000014">
    <property type="protein sequence ID" value="PWQ98833.1"/>
    <property type="molecule type" value="Genomic_DNA"/>
</dbReference>
<sequence>MPSKLRAWFDHLGTLDHLDKQDTTLQRAFAVVIYHTITADDIETAKEKQRFASFFKQDFGLSDEQVSALHDEASRFDDDFEIYLDVLKEKIAVYPEIELKLMQVLNRMLTSHPFSEKEYEVFERIKLALFPKS</sequence>
<comment type="caution">
    <text evidence="2">The sequence shown here is derived from an EMBL/GenBank/DDBJ whole genome shotgun (WGS) entry which is preliminary data.</text>
</comment>
<dbReference type="InterPro" id="IPR029024">
    <property type="entry name" value="TerB-like"/>
</dbReference>
<accession>A0A317CMZ4</accession>
<protein>
    <recommendedName>
        <fullName evidence="1">Co-chaperone DjlA N-terminal domain-containing protein</fullName>
    </recommendedName>
</protein>
<evidence type="ECO:0000313" key="2">
    <source>
        <dbReference type="EMBL" id="PWQ98833.1"/>
    </source>
</evidence>